<evidence type="ECO:0000256" key="10">
    <source>
        <dbReference type="SAM" id="Coils"/>
    </source>
</evidence>
<dbReference type="Proteomes" id="UP000046373">
    <property type="component" value="Unassembled WGS sequence"/>
</dbReference>
<dbReference type="InterPro" id="IPR058982">
    <property type="entry name" value="Beta-barrel_AprE"/>
</dbReference>
<keyword evidence="3 9" id="KW-0813">Transport</keyword>
<evidence type="ECO:0000256" key="9">
    <source>
        <dbReference type="RuleBase" id="RU365093"/>
    </source>
</evidence>
<evidence type="ECO:0000256" key="1">
    <source>
        <dbReference type="ARBA" id="ARBA00004377"/>
    </source>
</evidence>
<dbReference type="GeneID" id="31891637"/>
<dbReference type="InterPro" id="IPR050739">
    <property type="entry name" value="MFP"/>
</dbReference>
<dbReference type="EMBL" id="CCNB01000019">
    <property type="protein sequence ID" value="CDX39611.1"/>
    <property type="molecule type" value="Genomic_DNA"/>
</dbReference>
<evidence type="ECO:0000256" key="6">
    <source>
        <dbReference type="ARBA" id="ARBA00022692"/>
    </source>
</evidence>
<keyword evidence="4 9" id="KW-1003">Cell membrane</keyword>
<comment type="caution">
    <text evidence="9">Lacks conserved residue(s) required for the propagation of feature annotation.</text>
</comment>
<evidence type="ECO:0000259" key="11">
    <source>
        <dbReference type="Pfam" id="PF25994"/>
    </source>
</evidence>
<evidence type="ECO:0000256" key="7">
    <source>
        <dbReference type="ARBA" id="ARBA00022989"/>
    </source>
</evidence>
<gene>
    <name evidence="13" type="ORF">MPLDJ20_260061</name>
</gene>
<dbReference type="Gene3D" id="2.40.50.100">
    <property type="match status" value="2"/>
</dbReference>
<keyword evidence="5 9" id="KW-0997">Cell inner membrane</keyword>
<reference evidence="13 14" key="1">
    <citation type="submission" date="2014-08" db="EMBL/GenBank/DDBJ databases">
        <authorList>
            <person name="Moulin Lionel"/>
        </authorList>
    </citation>
    <scope>NUCLEOTIDE SEQUENCE [LARGE SCALE GENOMIC DNA]</scope>
</reference>
<evidence type="ECO:0000256" key="3">
    <source>
        <dbReference type="ARBA" id="ARBA00022448"/>
    </source>
</evidence>
<dbReference type="Pfam" id="PF25994">
    <property type="entry name" value="HH_AprE"/>
    <property type="match status" value="1"/>
</dbReference>
<evidence type="ECO:0000256" key="4">
    <source>
        <dbReference type="ARBA" id="ARBA00022475"/>
    </source>
</evidence>
<evidence type="ECO:0000256" key="5">
    <source>
        <dbReference type="ARBA" id="ARBA00022519"/>
    </source>
</evidence>
<dbReference type="GO" id="GO:0015031">
    <property type="term" value="P:protein transport"/>
    <property type="evidence" value="ECO:0007669"/>
    <property type="project" value="InterPro"/>
</dbReference>
<evidence type="ECO:0000256" key="2">
    <source>
        <dbReference type="ARBA" id="ARBA00009477"/>
    </source>
</evidence>
<feature type="transmembrane region" description="Helical" evidence="9">
    <location>
        <begin position="97"/>
        <end position="115"/>
    </location>
</feature>
<dbReference type="InterPro" id="IPR058781">
    <property type="entry name" value="HH_AprE-like"/>
</dbReference>
<dbReference type="Gene3D" id="2.40.30.170">
    <property type="match status" value="1"/>
</dbReference>
<dbReference type="NCBIfam" id="TIGR01843">
    <property type="entry name" value="type_I_hlyD"/>
    <property type="match status" value="1"/>
</dbReference>
<proteinExistence type="inferred from homology"/>
<protein>
    <recommendedName>
        <fullName evidence="9">Membrane fusion protein (MFP) family protein</fullName>
    </recommendedName>
</protein>
<evidence type="ECO:0000313" key="13">
    <source>
        <dbReference type="EMBL" id="CDX39611.1"/>
    </source>
</evidence>
<keyword evidence="7 9" id="KW-1133">Transmembrane helix</keyword>
<name>A0A090FD71_MESPL</name>
<evidence type="ECO:0000313" key="14">
    <source>
        <dbReference type="Proteomes" id="UP000046373"/>
    </source>
</evidence>
<keyword evidence="10" id="KW-0175">Coiled coil</keyword>
<dbReference type="Pfam" id="PF26002">
    <property type="entry name" value="Beta-barrel_AprE"/>
    <property type="match status" value="1"/>
</dbReference>
<organism evidence="13 14">
    <name type="scientific">Mesorhizobium plurifarium</name>
    <dbReference type="NCBI Taxonomy" id="69974"/>
    <lineage>
        <taxon>Bacteria</taxon>
        <taxon>Pseudomonadati</taxon>
        <taxon>Pseudomonadota</taxon>
        <taxon>Alphaproteobacteria</taxon>
        <taxon>Hyphomicrobiales</taxon>
        <taxon>Phyllobacteriaceae</taxon>
        <taxon>Mesorhizobium</taxon>
    </lineage>
</organism>
<dbReference type="GO" id="GO:0005886">
    <property type="term" value="C:plasma membrane"/>
    <property type="evidence" value="ECO:0007669"/>
    <property type="project" value="UniProtKB-SubCell"/>
</dbReference>
<dbReference type="AlphaFoldDB" id="A0A090FD71"/>
<sequence length="512" mass="56047">MQDYPDAARAIITWLETLLSNMSKVVQSAFIAFFAAIHRLLTAYGIEPGDAATVLAICSAILLLIAVAVRPFGAVAASQKTGNAKSLAEITRFPRRLGIMAVAVFVLVLGGWSVFAPLASAALAPGVISPDGHRQTVQHLEGGIIRTIHVREGDLVKAGTPLVTLDDTKAKALDAELRERFLYLLASQARLEAEQTGADDISFPKQLLLDSNEMRKVVDGQRQLFLNRRAAHQGRLQILDARIRQLQEQNIGLREMIAAEDEQIALIGEEMQGVQILIDKGLERKPRVLALRRGSADIAATKASNHAKIAENEQEIGETRLQLVTVGEERQEKIGSELAEVRRVLAEVRGQLPSREDMLIRTVIRAPVDGIVMNLRVNTETGVVAPGQPLLDIVPEGNHLVIDARVRPTDIERVKPGMSARVVLTAYRQRSLPLIHGKLRSISADSMADERTGQPYFLAKVDVVPEDLAGLHEVQLIPGMPAEIMLMDGEQSVFTYLVGPILDSARRSLREK</sequence>
<keyword evidence="8 9" id="KW-0472">Membrane</keyword>
<dbReference type="PANTHER" id="PTHR30386">
    <property type="entry name" value="MEMBRANE FUSION SUBUNIT OF EMRAB-TOLC MULTIDRUG EFFLUX PUMP"/>
    <property type="match status" value="1"/>
</dbReference>
<comment type="similarity">
    <text evidence="2 9">Belongs to the membrane fusion protein (MFP) (TC 8.A.1) family.</text>
</comment>
<feature type="coiled-coil region" evidence="10">
    <location>
        <begin position="229"/>
        <end position="263"/>
    </location>
</feature>
<accession>A0A090FD71</accession>
<comment type="subcellular location">
    <subcellularLocation>
        <location evidence="1 9">Cell inner membrane</location>
        <topology evidence="1 9">Single-pass membrane protein</topology>
    </subcellularLocation>
</comment>
<evidence type="ECO:0000259" key="12">
    <source>
        <dbReference type="Pfam" id="PF26002"/>
    </source>
</evidence>
<evidence type="ECO:0000256" key="8">
    <source>
        <dbReference type="ARBA" id="ARBA00023136"/>
    </source>
</evidence>
<feature type="domain" description="AprE-like beta-barrel" evidence="12">
    <location>
        <begin position="400"/>
        <end position="487"/>
    </location>
</feature>
<dbReference type="PRINTS" id="PR01490">
    <property type="entry name" value="RTXTOXIND"/>
</dbReference>
<feature type="transmembrane region" description="Helical" evidence="9">
    <location>
        <begin position="52"/>
        <end position="76"/>
    </location>
</feature>
<keyword evidence="6 9" id="KW-0812">Transmembrane</keyword>
<dbReference type="InterPro" id="IPR010129">
    <property type="entry name" value="T1SS_HlyD"/>
</dbReference>
<dbReference type="PANTHER" id="PTHR30386:SF17">
    <property type="entry name" value="ALKALINE PROTEASE SECRETION PROTEIN APRE"/>
    <property type="match status" value="1"/>
</dbReference>
<feature type="domain" description="AprE-like long alpha-helical hairpin" evidence="11">
    <location>
        <begin position="174"/>
        <end position="357"/>
    </location>
</feature>